<sequence>MRSKRMRRSIIRRVLQFIPVLLGITFLAFLLIYLSPSDPVSVRMSAGGISVSPEIMESMRRSMGLDRPLLIQYGDWLWNILHGNMGKSYITDADVLDQILKALPYTLKMAGASLLLTLCISIPVGILTAAMQNSKFDYVVRVMAFVGNALPNFIIALCLMFIFSYRLGWIPVLATTKPIGLVLPALTLALVMSSRYIRQIRAAMLDELGKGYVVGLRSRGLSETTILYKNVLKNIMVTVITLTGISLGSLLGGTVIVETVFTWPGLGSLIMEGISQRDYPVVQAVIVWMASAFMVVNLLTDISYTVFNPKIKDI</sequence>
<dbReference type="RefSeq" id="WP_276639570.1">
    <property type="nucleotide sequence ID" value="NZ_DAVZLN010000001.1"/>
</dbReference>
<keyword evidence="8" id="KW-0921">Nickel transport</keyword>
<feature type="transmembrane region" description="Helical" evidence="13">
    <location>
        <begin position="14"/>
        <end position="34"/>
    </location>
</feature>
<feature type="transmembrane region" description="Helical" evidence="13">
    <location>
        <begin position="281"/>
        <end position="300"/>
    </location>
</feature>
<feature type="transmembrane region" description="Helical" evidence="13">
    <location>
        <begin position="235"/>
        <end position="261"/>
    </location>
</feature>
<dbReference type="Gene3D" id="1.10.3720.10">
    <property type="entry name" value="MetI-like"/>
    <property type="match status" value="1"/>
</dbReference>
<evidence type="ECO:0000256" key="5">
    <source>
        <dbReference type="ARBA" id="ARBA00022692"/>
    </source>
</evidence>
<dbReference type="NCBIfam" id="NF045470">
    <property type="entry name" value="Opp2B"/>
    <property type="match status" value="1"/>
</dbReference>
<protein>
    <recommendedName>
        <fullName evidence="12">Nickel import system permease protein NikB</fullName>
    </recommendedName>
</protein>
<dbReference type="Pfam" id="PF00528">
    <property type="entry name" value="BPD_transp_1"/>
    <property type="match status" value="1"/>
</dbReference>
<evidence type="ECO:0000256" key="1">
    <source>
        <dbReference type="ARBA" id="ARBA00004651"/>
    </source>
</evidence>
<keyword evidence="2 13" id="KW-0813">Transport</keyword>
<comment type="similarity">
    <text evidence="10">Belongs to the binding-protein-dependent transport system permease family. OppBC subfamily.</text>
</comment>
<gene>
    <name evidence="15" type="ORF">HXL70_04810</name>
</gene>
<dbReference type="InterPro" id="IPR045621">
    <property type="entry name" value="BPD_transp_1_N"/>
</dbReference>
<dbReference type="PANTHER" id="PTHR43163:SF6">
    <property type="entry name" value="DIPEPTIDE TRANSPORT SYSTEM PERMEASE PROTEIN DPPB-RELATED"/>
    <property type="match status" value="1"/>
</dbReference>
<comment type="caution">
    <text evidence="15">The sequence shown here is derived from an EMBL/GenBank/DDBJ whole genome shotgun (WGS) entry which is preliminary data.</text>
</comment>
<evidence type="ECO:0000256" key="6">
    <source>
        <dbReference type="ARBA" id="ARBA00022989"/>
    </source>
</evidence>
<evidence type="ECO:0000313" key="16">
    <source>
        <dbReference type="Proteomes" id="UP000757890"/>
    </source>
</evidence>
<dbReference type="EMBL" id="JABZMK010000020">
    <property type="protein sequence ID" value="MBF1129350.1"/>
    <property type="molecule type" value="Genomic_DNA"/>
</dbReference>
<dbReference type="CDD" id="cd06261">
    <property type="entry name" value="TM_PBP2"/>
    <property type="match status" value="1"/>
</dbReference>
<dbReference type="PROSITE" id="PS50928">
    <property type="entry name" value="ABC_TM1"/>
    <property type="match status" value="1"/>
</dbReference>
<evidence type="ECO:0000256" key="2">
    <source>
        <dbReference type="ARBA" id="ARBA00022448"/>
    </source>
</evidence>
<evidence type="ECO:0000313" key="15">
    <source>
        <dbReference type="EMBL" id="MBF1129350.1"/>
    </source>
</evidence>
<dbReference type="InterPro" id="IPR035906">
    <property type="entry name" value="MetI-like_sf"/>
</dbReference>
<evidence type="ECO:0000256" key="13">
    <source>
        <dbReference type="RuleBase" id="RU363032"/>
    </source>
</evidence>
<keyword evidence="4" id="KW-0533">Nickel</keyword>
<dbReference type="GO" id="GO:0005886">
    <property type="term" value="C:plasma membrane"/>
    <property type="evidence" value="ECO:0007669"/>
    <property type="project" value="UniProtKB-SubCell"/>
</dbReference>
<keyword evidence="9 13" id="KW-0472">Membrane</keyword>
<evidence type="ECO:0000256" key="9">
    <source>
        <dbReference type="ARBA" id="ARBA00023136"/>
    </source>
</evidence>
<evidence type="ECO:0000256" key="8">
    <source>
        <dbReference type="ARBA" id="ARBA00023112"/>
    </source>
</evidence>
<feature type="transmembrane region" description="Helical" evidence="13">
    <location>
        <begin position="142"/>
        <end position="163"/>
    </location>
</feature>
<evidence type="ECO:0000259" key="14">
    <source>
        <dbReference type="PROSITE" id="PS50928"/>
    </source>
</evidence>
<dbReference type="GO" id="GO:0015099">
    <property type="term" value="F:nickel cation transmembrane transporter activity"/>
    <property type="evidence" value="ECO:0007669"/>
    <property type="project" value="InterPro"/>
</dbReference>
<keyword evidence="6 13" id="KW-1133">Transmembrane helix</keyword>
<keyword evidence="7" id="KW-0406">Ion transport</keyword>
<evidence type="ECO:0000256" key="7">
    <source>
        <dbReference type="ARBA" id="ARBA00023065"/>
    </source>
</evidence>
<evidence type="ECO:0000256" key="11">
    <source>
        <dbReference type="ARBA" id="ARBA00038669"/>
    </source>
</evidence>
<evidence type="ECO:0000256" key="3">
    <source>
        <dbReference type="ARBA" id="ARBA00022475"/>
    </source>
</evidence>
<accession>A0A930B8B5</accession>
<reference evidence="15" key="1">
    <citation type="submission" date="2020-04" db="EMBL/GenBank/DDBJ databases">
        <title>Deep metagenomics examines the oral microbiome during advanced dental caries in children, revealing novel taxa and co-occurrences with host molecules.</title>
        <authorList>
            <person name="Baker J.L."/>
            <person name="Morton J.T."/>
            <person name="Dinis M."/>
            <person name="Alvarez R."/>
            <person name="Tran N.C."/>
            <person name="Knight R."/>
            <person name="Edlund A."/>
        </authorList>
    </citation>
    <scope>NUCLEOTIDE SEQUENCE</scope>
    <source>
        <strain evidence="15">JCVI_32_bin.14</strain>
    </source>
</reference>
<dbReference type="InterPro" id="IPR050045">
    <property type="entry name" value="Opp2B"/>
</dbReference>
<keyword evidence="5 13" id="KW-0812">Transmembrane</keyword>
<dbReference type="SUPFAM" id="SSF161098">
    <property type="entry name" value="MetI-like"/>
    <property type="match status" value="1"/>
</dbReference>
<organism evidence="15 16">
    <name type="scientific">Dialister invisus</name>
    <dbReference type="NCBI Taxonomy" id="218538"/>
    <lineage>
        <taxon>Bacteria</taxon>
        <taxon>Bacillati</taxon>
        <taxon>Bacillota</taxon>
        <taxon>Negativicutes</taxon>
        <taxon>Veillonellales</taxon>
        <taxon>Veillonellaceae</taxon>
        <taxon>Dialister</taxon>
    </lineage>
</organism>
<dbReference type="InterPro" id="IPR000515">
    <property type="entry name" value="MetI-like"/>
</dbReference>
<evidence type="ECO:0000256" key="4">
    <source>
        <dbReference type="ARBA" id="ARBA00022596"/>
    </source>
</evidence>
<dbReference type="PANTHER" id="PTHR43163">
    <property type="entry name" value="DIPEPTIDE TRANSPORT SYSTEM PERMEASE PROTEIN DPPB-RELATED"/>
    <property type="match status" value="1"/>
</dbReference>
<proteinExistence type="inferred from homology"/>
<feature type="transmembrane region" description="Helical" evidence="13">
    <location>
        <begin position="110"/>
        <end position="130"/>
    </location>
</feature>
<comment type="subcellular location">
    <subcellularLocation>
        <location evidence="1 13">Cell membrane</location>
        <topology evidence="1 13">Multi-pass membrane protein</topology>
    </subcellularLocation>
</comment>
<feature type="domain" description="ABC transmembrane type-1" evidence="14">
    <location>
        <begin position="103"/>
        <end position="300"/>
    </location>
</feature>
<keyword evidence="3" id="KW-1003">Cell membrane</keyword>
<comment type="subunit">
    <text evidence="11">The complex is composed of two ATP-binding proteins (NikD and NikE), two transmembrane proteins (NikB and NikC) and a solute-binding protein (NikA).</text>
</comment>
<name>A0A930B8B5_9FIRM</name>
<evidence type="ECO:0000256" key="12">
    <source>
        <dbReference type="ARBA" id="ARBA00044774"/>
    </source>
</evidence>
<dbReference type="GO" id="GO:0071916">
    <property type="term" value="F:dipeptide transmembrane transporter activity"/>
    <property type="evidence" value="ECO:0007669"/>
    <property type="project" value="TreeGrafter"/>
</dbReference>
<dbReference type="Pfam" id="PF19300">
    <property type="entry name" value="BPD_transp_1_N"/>
    <property type="match status" value="1"/>
</dbReference>
<evidence type="ECO:0000256" key="10">
    <source>
        <dbReference type="ARBA" id="ARBA00024202"/>
    </source>
</evidence>
<dbReference type="AlphaFoldDB" id="A0A930B8B5"/>
<feature type="transmembrane region" description="Helical" evidence="13">
    <location>
        <begin position="169"/>
        <end position="191"/>
    </location>
</feature>
<dbReference type="Proteomes" id="UP000757890">
    <property type="component" value="Unassembled WGS sequence"/>
</dbReference>